<name>A0A1N7A121_9BACT</name>
<evidence type="ECO:0000313" key="3">
    <source>
        <dbReference type="Proteomes" id="UP000185924"/>
    </source>
</evidence>
<dbReference type="EMBL" id="FTNM01000005">
    <property type="protein sequence ID" value="SIR32696.1"/>
    <property type="molecule type" value="Genomic_DNA"/>
</dbReference>
<feature type="transmembrane region" description="Helical" evidence="1">
    <location>
        <begin position="45"/>
        <end position="69"/>
    </location>
</feature>
<dbReference type="OrthoDB" id="852315at2"/>
<evidence type="ECO:0000256" key="1">
    <source>
        <dbReference type="SAM" id="Phobius"/>
    </source>
</evidence>
<reference evidence="3" key="1">
    <citation type="submission" date="2017-01" db="EMBL/GenBank/DDBJ databases">
        <authorList>
            <person name="Varghese N."/>
            <person name="Submissions S."/>
        </authorList>
    </citation>
    <scope>NUCLEOTIDE SEQUENCE [LARGE SCALE GENOMIC DNA]</scope>
    <source>
        <strain evidence="3">DM9</strain>
    </source>
</reference>
<sequence>MYVNLYPNKELKKTKRVLLWIGILMLCGGLSALFGEFVAREEVRWSWAGGALAVSIIGTLGFAVGASYVRLKDAYFSMTPERIAYRLTLYGAEHTIYWDAIDSIQASEHALVFDLKDSEQLIMRLGHIQSPEIANHVSVSIQLAAIQQHVEVNQVPVSAQHVSL</sequence>
<keyword evidence="1" id="KW-0812">Transmembrane</keyword>
<dbReference type="Proteomes" id="UP000185924">
    <property type="component" value="Unassembled WGS sequence"/>
</dbReference>
<accession>A0A1N7A121</accession>
<evidence type="ECO:0000313" key="2">
    <source>
        <dbReference type="EMBL" id="SIR32696.1"/>
    </source>
</evidence>
<keyword evidence="3" id="KW-1185">Reference proteome</keyword>
<dbReference type="STRING" id="1077936.SAMN05421545_3152"/>
<keyword evidence="1" id="KW-1133">Transmembrane helix</keyword>
<protein>
    <submittedName>
        <fullName evidence="2">Uncharacterized protein</fullName>
    </submittedName>
</protein>
<feature type="transmembrane region" description="Helical" evidence="1">
    <location>
        <begin position="17"/>
        <end position="39"/>
    </location>
</feature>
<dbReference type="RefSeq" id="WP_076422790.1">
    <property type="nucleotide sequence ID" value="NZ_FTNM01000005.1"/>
</dbReference>
<proteinExistence type="predicted"/>
<organism evidence="2 3">
    <name type="scientific">Pontibacter lucknowensis</name>
    <dbReference type="NCBI Taxonomy" id="1077936"/>
    <lineage>
        <taxon>Bacteria</taxon>
        <taxon>Pseudomonadati</taxon>
        <taxon>Bacteroidota</taxon>
        <taxon>Cytophagia</taxon>
        <taxon>Cytophagales</taxon>
        <taxon>Hymenobacteraceae</taxon>
        <taxon>Pontibacter</taxon>
    </lineage>
</organism>
<dbReference type="AlphaFoldDB" id="A0A1N7A121"/>
<gene>
    <name evidence="2" type="ORF">SAMN05421545_3152</name>
</gene>
<keyword evidence="1" id="KW-0472">Membrane</keyword>